<feature type="region of interest" description="Disordered" evidence="2">
    <location>
        <begin position="182"/>
        <end position="222"/>
    </location>
</feature>
<proteinExistence type="predicted"/>
<sequence length="366" mass="42488">MGNSENSHKIKKRHKKKYFKKLESSGLSIAFVDLKYKIEFITTATYRLFKIDAKKLTGNENILRMSKHQSEKMTQIIISSVDPHKMSYQTKFKCDSQKAAIILGEKVKESKDGTYMTEWETITGLGEDLDLWVRLILIQIGKKQYIQVIFQPRSVGSQSEENKGPSSVDNSIIKVEIDDNTSSMSNSEFSIKTTPSINSNNLETKTKTSKSSDSSQQPETSIERLMEIDEIIDIVDEIKNKIRSLKEPEHEKIMVQNLNLLVETVEKQKNDLYDQTVRLIKKSKEQNLKNRNKYKELEKQFETRSKLLSKEKDKVEKLESENQLLKEQSQKYANFILTLNKNCRKFIKQDKISTESKKKIETPKQN</sequence>
<comment type="caution">
    <text evidence="3">The sequence shown here is derived from an EMBL/GenBank/DDBJ whole genome shotgun (WGS) entry which is preliminary data.</text>
</comment>
<evidence type="ECO:0000256" key="1">
    <source>
        <dbReference type="SAM" id="Coils"/>
    </source>
</evidence>
<dbReference type="Proteomes" id="UP001146793">
    <property type="component" value="Unassembled WGS sequence"/>
</dbReference>
<keyword evidence="1" id="KW-0175">Coiled coil</keyword>
<evidence type="ECO:0000313" key="4">
    <source>
        <dbReference type="Proteomes" id="UP001146793"/>
    </source>
</evidence>
<gene>
    <name evidence="3" type="ORF">M0812_20279</name>
</gene>
<protein>
    <submittedName>
        <fullName evidence="3">Blastoderm-specific protein 25d</fullName>
    </submittedName>
</protein>
<organism evidence="3 4">
    <name type="scientific">Anaeramoeba flamelloides</name>
    <dbReference type="NCBI Taxonomy" id="1746091"/>
    <lineage>
        <taxon>Eukaryota</taxon>
        <taxon>Metamonada</taxon>
        <taxon>Anaeramoebidae</taxon>
        <taxon>Anaeramoeba</taxon>
    </lineage>
</organism>
<accession>A0AAV7YWL1</accession>
<dbReference type="AlphaFoldDB" id="A0AAV7YWL1"/>
<feature type="coiled-coil region" evidence="1">
    <location>
        <begin position="255"/>
        <end position="335"/>
    </location>
</feature>
<evidence type="ECO:0000313" key="3">
    <source>
        <dbReference type="EMBL" id="KAJ3434213.1"/>
    </source>
</evidence>
<evidence type="ECO:0000256" key="2">
    <source>
        <dbReference type="SAM" id="MobiDB-lite"/>
    </source>
</evidence>
<dbReference type="EMBL" id="JANTQA010000045">
    <property type="protein sequence ID" value="KAJ3434213.1"/>
    <property type="molecule type" value="Genomic_DNA"/>
</dbReference>
<reference evidence="3" key="1">
    <citation type="submission" date="2022-08" db="EMBL/GenBank/DDBJ databases">
        <title>Novel sulphate-reducing endosymbionts in the free-living metamonad Anaeramoeba.</title>
        <authorList>
            <person name="Jerlstrom-Hultqvist J."/>
            <person name="Cepicka I."/>
            <person name="Gallot-Lavallee L."/>
            <person name="Salas-Leiva D."/>
            <person name="Curtis B.A."/>
            <person name="Zahonova K."/>
            <person name="Pipaliya S."/>
            <person name="Dacks J."/>
            <person name="Roger A.J."/>
        </authorList>
    </citation>
    <scope>NUCLEOTIDE SEQUENCE</scope>
    <source>
        <strain evidence="3">Busselton2</strain>
    </source>
</reference>
<feature type="compositionally biased region" description="Polar residues" evidence="2">
    <location>
        <begin position="182"/>
        <end position="203"/>
    </location>
</feature>
<name>A0AAV7YWL1_9EUKA</name>